<evidence type="ECO:0000259" key="4">
    <source>
        <dbReference type="PROSITE" id="PS51118"/>
    </source>
</evidence>
<dbReference type="PANTHER" id="PTHR33204">
    <property type="entry name" value="TRANSCRIPTIONAL REGULATOR, MARR FAMILY"/>
    <property type="match status" value="1"/>
</dbReference>
<sequence length="94" mass="10878">MTILYWLFEKKVMRFNELQRGMGTISFKSLSLMLKELEADGLISRKEFPQVPPKVEYTLTERGRSIIPVLDMMCLWGEKNFLPGAKAETEPLPI</sequence>
<dbReference type="PANTHER" id="PTHR33204:SF29">
    <property type="entry name" value="TRANSCRIPTIONAL REGULATOR"/>
    <property type="match status" value="1"/>
</dbReference>
<name>A0A229P661_9BACL</name>
<dbReference type="InterPro" id="IPR002577">
    <property type="entry name" value="HTH_HxlR"/>
</dbReference>
<dbReference type="PROSITE" id="PS51118">
    <property type="entry name" value="HTH_HXLR"/>
    <property type="match status" value="1"/>
</dbReference>
<protein>
    <submittedName>
        <fullName evidence="5">Transcriptional regulator</fullName>
    </submittedName>
</protein>
<dbReference type="AlphaFoldDB" id="A0A229P661"/>
<dbReference type="Pfam" id="PF01638">
    <property type="entry name" value="HxlR"/>
    <property type="match status" value="1"/>
</dbReference>
<evidence type="ECO:0000313" key="5">
    <source>
        <dbReference type="EMBL" id="OXM17580.1"/>
    </source>
</evidence>
<evidence type="ECO:0000256" key="2">
    <source>
        <dbReference type="ARBA" id="ARBA00023125"/>
    </source>
</evidence>
<keyword evidence="6" id="KW-1185">Reference proteome</keyword>
<comment type="caution">
    <text evidence="5">The sequence shown here is derived from an EMBL/GenBank/DDBJ whole genome shotgun (WGS) entry which is preliminary data.</text>
</comment>
<gene>
    <name evidence="5" type="ORF">CGZ75_10675</name>
</gene>
<dbReference type="OrthoDB" id="9791143at2"/>
<keyword evidence="2" id="KW-0238">DNA-binding</keyword>
<dbReference type="Proteomes" id="UP000215145">
    <property type="component" value="Unassembled WGS sequence"/>
</dbReference>
<dbReference type="GO" id="GO:0003677">
    <property type="term" value="F:DNA binding"/>
    <property type="evidence" value="ECO:0007669"/>
    <property type="project" value="UniProtKB-KW"/>
</dbReference>
<dbReference type="EMBL" id="NMUQ01000001">
    <property type="protein sequence ID" value="OXM17580.1"/>
    <property type="molecule type" value="Genomic_DNA"/>
</dbReference>
<dbReference type="InterPro" id="IPR036388">
    <property type="entry name" value="WH-like_DNA-bd_sf"/>
</dbReference>
<feature type="domain" description="HTH hxlR-type" evidence="4">
    <location>
        <begin position="1"/>
        <end position="85"/>
    </location>
</feature>
<evidence type="ECO:0000256" key="3">
    <source>
        <dbReference type="ARBA" id="ARBA00023163"/>
    </source>
</evidence>
<evidence type="ECO:0000313" key="6">
    <source>
        <dbReference type="Proteomes" id="UP000215145"/>
    </source>
</evidence>
<keyword evidence="3" id="KW-0804">Transcription</keyword>
<evidence type="ECO:0000256" key="1">
    <source>
        <dbReference type="ARBA" id="ARBA00023015"/>
    </source>
</evidence>
<reference evidence="5 6" key="1">
    <citation type="submission" date="2017-07" db="EMBL/GenBank/DDBJ databases">
        <title>Paenibacillus herberti R33 genome sequencing and assembly.</title>
        <authorList>
            <person name="Su W."/>
        </authorList>
    </citation>
    <scope>NUCLEOTIDE SEQUENCE [LARGE SCALE GENOMIC DNA]</scope>
    <source>
        <strain evidence="5 6">R33</strain>
    </source>
</reference>
<keyword evidence="1" id="KW-0805">Transcription regulation</keyword>
<organism evidence="5 6">
    <name type="scientific">Paenibacillus herberti</name>
    <dbReference type="NCBI Taxonomy" id="1619309"/>
    <lineage>
        <taxon>Bacteria</taxon>
        <taxon>Bacillati</taxon>
        <taxon>Bacillota</taxon>
        <taxon>Bacilli</taxon>
        <taxon>Bacillales</taxon>
        <taxon>Paenibacillaceae</taxon>
        <taxon>Paenibacillus</taxon>
    </lineage>
</organism>
<accession>A0A229P661</accession>
<dbReference type="SUPFAM" id="SSF46785">
    <property type="entry name" value="Winged helix' DNA-binding domain"/>
    <property type="match status" value="1"/>
</dbReference>
<dbReference type="InterPro" id="IPR036390">
    <property type="entry name" value="WH_DNA-bd_sf"/>
</dbReference>
<dbReference type="Gene3D" id="1.10.10.10">
    <property type="entry name" value="Winged helix-like DNA-binding domain superfamily/Winged helix DNA-binding domain"/>
    <property type="match status" value="1"/>
</dbReference>
<proteinExistence type="predicted"/>